<sequence>MIENVLIAPLEKIISRVGNGIAEAQHAMDMNSAATQVMIDNDPALREQGLEAHWYHMPETEVSLKLQLNMKREDTKKNGKLIARKHRMFAAPLNAEYSNTYNSDISGTSEIRFKVVSIPPPGTRNQ</sequence>
<evidence type="ECO:0000313" key="1">
    <source>
        <dbReference type="EMBL" id="MBF0636861.1"/>
    </source>
</evidence>
<organism evidence="1 2">
    <name type="scientific">Prosthecochloris ethylica</name>
    <dbReference type="NCBI Taxonomy" id="2743976"/>
    <lineage>
        <taxon>Bacteria</taxon>
        <taxon>Pseudomonadati</taxon>
        <taxon>Chlorobiota</taxon>
        <taxon>Chlorobiia</taxon>
        <taxon>Chlorobiales</taxon>
        <taxon>Chlorobiaceae</taxon>
        <taxon>Prosthecochloris</taxon>
    </lineage>
</organism>
<name>A0ABR9XS39_9CHLB</name>
<dbReference type="Proteomes" id="UP000619838">
    <property type="component" value="Unassembled WGS sequence"/>
</dbReference>
<dbReference type="EMBL" id="JADGII010000009">
    <property type="protein sequence ID" value="MBF0636861.1"/>
    <property type="molecule type" value="Genomic_DNA"/>
</dbReference>
<accession>A0ABR9XS39</accession>
<comment type="caution">
    <text evidence="1">The sequence shown here is derived from an EMBL/GenBank/DDBJ whole genome shotgun (WGS) entry which is preliminary data.</text>
</comment>
<evidence type="ECO:0000313" key="2">
    <source>
        <dbReference type="Proteomes" id="UP000619838"/>
    </source>
</evidence>
<protein>
    <recommendedName>
        <fullName evidence="3">Single-stranded DNA-binding protein</fullName>
    </recommendedName>
</protein>
<keyword evidence="2" id="KW-1185">Reference proteome</keyword>
<reference evidence="1 2" key="1">
    <citation type="journal article" date="2020" name="Microorganisms">
        <title>Simultaneous Genome Sequencing of Prosthecochloris ethylica and Desulfuromonas acetoxidans within a Syntrophic Mixture Reveals Unique Pili and Protein Interactions.</title>
        <authorList>
            <person name="Kyndt J.A."/>
            <person name="Van Beeumen J.J."/>
            <person name="Meyer T.E."/>
        </authorList>
    </citation>
    <scope>NUCLEOTIDE SEQUENCE [LARGE SCALE GENOMIC DNA]</scope>
    <source>
        <strain evidence="1 2">N3</strain>
    </source>
</reference>
<evidence type="ECO:0008006" key="3">
    <source>
        <dbReference type="Google" id="ProtNLM"/>
    </source>
</evidence>
<gene>
    <name evidence="1" type="ORF">INT08_06705</name>
</gene>
<dbReference type="RefSeq" id="WP_114607137.1">
    <property type="nucleotide sequence ID" value="NZ_JABVZQ010000001.1"/>
</dbReference>
<proteinExistence type="predicted"/>